<reference evidence="1" key="1">
    <citation type="submission" date="2020-11" db="EMBL/GenBank/DDBJ databases">
        <authorList>
            <person name="Tran Van P."/>
        </authorList>
    </citation>
    <scope>NUCLEOTIDE SEQUENCE</scope>
</reference>
<protein>
    <submittedName>
        <fullName evidence="1">Uncharacterized protein</fullName>
    </submittedName>
</protein>
<name>A0A7R9ET89_9NEOP</name>
<gene>
    <name evidence="1" type="ORF">TBIB3V08_LOCUS3449</name>
</gene>
<dbReference type="AlphaFoldDB" id="A0A7R9ET89"/>
<sequence length="791" mass="89540">MFQPYLQNITRSNVKTVQSSSGARAHLQAYPTVITHITTQLVLSMHWDKDAGNRTSTTTCQIVSIFYNISQFIMSKLSEQSLRMSVVDRLWKKSIEALEILLIHWEDALRVSHSSLMSSDRMNPRSGFWEVFHVFIGLLRVHCVRTGDRPKRVIIFTEEAGSLPELVWKPVASRPVHDVQFVKSVHNGLSVARDCGEEVIMATLSHYLSISQQVHLIAAAQELLQGNNSYDNVLFEGSVPYPRTLAHVGTETIPHHLAGRLLQLPQDGQQQRKRLGALRSARSTQLYITLPSILQLIRLPGEAGVVDTDRLETVDWLENCWNGNIYCNFTCQIKVSDADGSVETNDTVTVYEQSMQQIVIIIVVVVVIVVVVQQEISTTFSFVDDEVIDDYNMLYNISVDEKLDYVTKSIYSLRIVASTSSHRKMGVCVWRRARVRVKGAAVRGYWGHYLEPARPYIALKITFCFYLKADFSITLAQFPVAFLSEPDGTIAHQSAKPTNCPYKRHLHSIHHRDWLSGRTMKKILRARLATGIMSSTLDLARYTMLSKHTRNTKGVVNISGPYTTTSYIFMQSADISVTICKAMVEIKPKALRSIDVLPSELNKIDIRAYKGKLISGMGPQIPIVQALGRASREVATWWGEPLWRPGFERFKVGKYGAGLPRLYRSSIYISLKLSVTNTTWRMPTARPHFGSGAPRRARAIRFDQTHLANGHVTRSHTATKRDYANCREMYLSGLHSLYGCDTGSQFRGHEKQSAWKVYMEHTKLLSTLGTKKTPGEDNYYKVEQFTAMLYQ</sequence>
<evidence type="ECO:0000313" key="1">
    <source>
        <dbReference type="EMBL" id="CAD7440970.1"/>
    </source>
</evidence>
<dbReference type="EMBL" id="OD565142">
    <property type="protein sequence ID" value="CAD7440970.1"/>
    <property type="molecule type" value="Genomic_DNA"/>
</dbReference>
<proteinExistence type="predicted"/>
<accession>A0A7R9ET89</accession>
<organism evidence="1">
    <name type="scientific">Timema bartmani</name>
    <dbReference type="NCBI Taxonomy" id="61472"/>
    <lineage>
        <taxon>Eukaryota</taxon>
        <taxon>Metazoa</taxon>
        <taxon>Ecdysozoa</taxon>
        <taxon>Arthropoda</taxon>
        <taxon>Hexapoda</taxon>
        <taxon>Insecta</taxon>
        <taxon>Pterygota</taxon>
        <taxon>Neoptera</taxon>
        <taxon>Polyneoptera</taxon>
        <taxon>Phasmatodea</taxon>
        <taxon>Timematodea</taxon>
        <taxon>Timematoidea</taxon>
        <taxon>Timematidae</taxon>
        <taxon>Timema</taxon>
    </lineage>
</organism>